<evidence type="ECO:0008006" key="10">
    <source>
        <dbReference type="Google" id="ProtNLM"/>
    </source>
</evidence>
<dbReference type="AlphaFoldDB" id="A0A1E7FWJ1"/>
<evidence type="ECO:0000256" key="1">
    <source>
        <dbReference type="ARBA" id="ARBA00022692"/>
    </source>
</evidence>
<evidence type="ECO:0000313" key="8">
    <source>
        <dbReference type="EMBL" id="OEU22529.1"/>
    </source>
</evidence>
<evidence type="ECO:0000256" key="3">
    <source>
        <dbReference type="ARBA" id="ARBA00022989"/>
    </source>
</evidence>
<dbReference type="KEGG" id="fcy:FRACYDRAFT_273909"/>
<keyword evidence="9" id="KW-1185">Reference proteome</keyword>
<keyword evidence="3 7" id="KW-1133">Transmembrane helix</keyword>
<dbReference type="OrthoDB" id="35814at2759"/>
<feature type="transmembrane region" description="Helical" evidence="7">
    <location>
        <begin position="20"/>
        <end position="40"/>
    </location>
</feature>
<evidence type="ECO:0000256" key="6">
    <source>
        <dbReference type="SAM" id="MobiDB-lite"/>
    </source>
</evidence>
<reference evidence="8 9" key="1">
    <citation type="submission" date="2016-09" db="EMBL/GenBank/DDBJ databases">
        <title>Extensive genetic diversity and differential bi-allelic expression allows diatom success in the polar Southern Ocean.</title>
        <authorList>
            <consortium name="DOE Joint Genome Institute"/>
            <person name="Mock T."/>
            <person name="Otillar R.P."/>
            <person name="Strauss J."/>
            <person name="Dupont C."/>
            <person name="Frickenhaus S."/>
            <person name="Maumus F."/>
            <person name="Mcmullan M."/>
            <person name="Sanges R."/>
            <person name="Schmutz J."/>
            <person name="Toseland A."/>
            <person name="Valas R."/>
            <person name="Veluchamy A."/>
            <person name="Ward B.J."/>
            <person name="Allen A."/>
            <person name="Barry K."/>
            <person name="Falciatore A."/>
            <person name="Ferrante M."/>
            <person name="Fortunato A.E."/>
            <person name="Gloeckner G."/>
            <person name="Gruber A."/>
            <person name="Hipkin R."/>
            <person name="Janech M."/>
            <person name="Kroth P."/>
            <person name="Leese F."/>
            <person name="Lindquist E."/>
            <person name="Lyon B.R."/>
            <person name="Martin J."/>
            <person name="Mayer C."/>
            <person name="Parker M."/>
            <person name="Quesneville H."/>
            <person name="Raymond J."/>
            <person name="Uhlig C."/>
            <person name="Valentin K.U."/>
            <person name="Worden A.Z."/>
            <person name="Armbrust E.V."/>
            <person name="Bowler C."/>
            <person name="Green B."/>
            <person name="Moulton V."/>
            <person name="Van Oosterhout C."/>
            <person name="Grigoriev I."/>
        </authorList>
    </citation>
    <scope>NUCLEOTIDE SEQUENCE [LARGE SCALE GENOMIC DNA]</scope>
    <source>
        <strain evidence="8 9">CCMP1102</strain>
    </source>
</reference>
<evidence type="ECO:0000256" key="2">
    <source>
        <dbReference type="ARBA" id="ARBA00022824"/>
    </source>
</evidence>
<sequence>MGYSVLLHPENKATAQKLGIATGLMFTLPFIAFYIANWAFSDKQYPENYAGGAAIIATNIVVAGYCYAAYIEDLDENPDHYNDESGPKMGASKQRVD</sequence>
<evidence type="ECO:0000256" key="4">
    <source>
        <dbReference type="ARBA" id="ARBA00023136"/>
    </source>
</evidence>
<dbReference type="Pfam" id="PF09446">
    <property type="entry name" value="VMA21"/>
    <property type="match status" value="1"/>
</dbReference>
<feature type="region of interest" description="Disordered" evidence="6">
    <location>
        <begin position="78"/>
        <end position="97"/>
    </location>
</feature>
<gene>
    <name evidence="8" type="ORF">FRACYDRAFT_273909</name>
</gene>
<dbReference type="EMBL" id="KV784353">
    <property type="protein sequence ID" value="OEU22529.1"/>
    <property type="molecule type" value="Genomic_DNA"/>
</dbReference>
<protein>
    <recommendedName>
        <fullName evidence="10">Vacuolar ATPase assembly integral membrane protein VMA21</fullName>
    </recommendedName>
</protein>
<accession>A0A1E7FWJ1</accession>
<dbReference type="Proteomes" id="UP000095751">
    <property type="component" value="Unassembled WGS sequence"/>
</dbReference>
<organism evidence="8 9">
    <name type="scientific">Fragilariopsis cylindrus CCMP1102</name>
    <dbReference type="NCBI Taxonomy" id="635003"/>
    <lineage>
        <taxon>Eukaryota</taxon>
        <taxon>Sar</taxon>
        <taxon>Stramenopiles</taxon>
        <taxon>Ochrophyta</taxon>
        <taxon>Bacillariophyta</taxon>
        <taxon>Bacillariophyceae</taxon>
        <taxon>Bacillariophycidae</taxon>
        <taxon>Bacillariales</taxon>
        <taxon>Bacillariaceae</taxon>
        <taxon>Fragilariopsis</taxon>
    </lineage>
</organism>
<dbReference type="InterPro" id="IPR019013">
    <property type="entry name" value="Vma21"/>
</dbReference>
<keyword evidence="1 7" id="KW-0812">Transmembrane</keyword>
<dbReference type="GO" id="GO:0070072">
    <property type="term" value="P:vacuolar proton-transporting V-type ATPase complex assembly"/>
    <property type="evidence" value="ECO:0007669"/>
    <property type="project" value="InterPro"/>
</dbReference>
<keyword evidence="2" id="KW-0256">Endoplasmic reticulum</keyword>
<feature type="transmembrane region" description="Helical" evidence="7">
    <location>
        <begin position="52"/>
        <end position="71"/>
    </location>
</feature>
<evidence type="ECO:0000256" key="7">
    <source>
        <dbReference type="SAM" id="Phobius"/>
    </source>
</evidence>
<keyword evidence="5" id="KW-0968">Cytoplasmic vesicle</keyword>
<evidence type="ECO:0000256" key="5">
    <source>
        <dbReference type="ARBA" id="ARBA00023329"/>
    </source>
</evidence>
<proteinExistence type="predicted"/>
<name>A0A1E7FWJ1_9STRA</name>
<dbReference type="GO" id="GO:0031410">
    <property type="term" value="C:cytoplasmic vesicle"/>
    <property type="evidence" value="ECO:0007669"/>
    <property type="project" value="UniProtKB-KW"/>
</dbReference>
<dbReference type="InParanoid" id="A0A1E7FWJ1"/>
<keyword evidence="4 7" id="KW-0472">Membrane</keyword>
<evidence type="ECO:0000313" key="9">
    <source>
        <dbReference type="Proteomes" id="UP000095751"/>
    </source>
</evidence>